<comment type="caution">
    <text evidence="8">The sequence shown here is derived from an EMBL/GenBank/DDBJ whole genome shotgun (WGS) entry which is preliminary data.</text>
</comment>
<comment type="similarity">
    <text evidence="5">Belongs to the protein N5-glutamine methyltransferase family. PrmC subfamily.</text>
</comment>
<dbReference type="SUPFAM" id="SSF53335">
    <property type="entry name" value="S-adenosyl-L-methionine-dependent methyltransferases"/>
    <property type="match status" value="1"/>
</dbReference>
<name>A0A327Q8V7_9BACT</name>
<dbReference type="CDD" id="cd02440">
    <property type="entry name" value="AdoMet_MTases"/>
    <property type="match status" value="1"/>
</dbReference>
<dbReference type="InterPro" id="IPR019874">
    <property type="entry name" value="RF_methyltr_PrmC"/>
</dbReference>
<dbReference type="AlphaFoldDB" id="A0A327Q8V7"/>
<keyword evidence="3 5" id="KW-0949">S-adenosyl-L-methionine</keyword>
<dbReference type="EC" id="2.1.1.297" evidence="5"/>
<dbReference type="PROSITE" id="PS00092">
    <property type="entry name" value="N6_MTASE"/>
    <property type="match status" value="1"/>
</dbReference>
<dbReference type="GO" id="GO:0102559">
    <property type="term" value="F:peptide chain release factor N(5)-glutamine methyltransferase activity"/>
    <property type="evidence" value="ECO:0007669"/>
    <property type="project" value="UniProtKB-EC"/>
</dbReference>
<keyword evidence="2 5" id="KW-0808">Transferase</keyword>
<dbReference type="PANTHER" id="PTHR18895:SF74">
    <property type="entry name" value="MTRF1L RELEASE FACTOR GLUTAMINE METHYLTRANSFERASE"/>
    <property type="match status" value="1"/>
</dbReference>
<evidence type="ECO:0000256" key="4">
    <source>
        <dbReference type="ARBA" id="ARBA00048391"/>
    </source>
</evidence>
<dbReference type="GO" id="GO:0032259">
    <property type="term" value="P:methylation"/>
    <property type="evidence" value="ECO:0007669"/>
    <property type="project" value="UniProtKB-KW"/>
</dbReference>
<reference evidence="8 9" key="1">
    <citation type="submission" date="2018-06" db="EMBL/GenBank/DDBJ databases">
        <title>Genomic Encyclopedia of Archaeal and Bacterial Type Strains, Phase II (KMG-II): from individual species to whole genera.</title>
        <authorList>
            <person name="Goeker M."/>
        </authorList>
    </citation>
    <scope>NUCLEOTIDE SEQUENCE [LARGE SCALE GENOMIC DNA]</scope>
    <source>
        <strain evidence="8 9">DSM 23857</strain>
    </source>
</reference>
<dbReference type="Proteomes" id="UP000249547">
    <property type="component" value="Unassembled WGS sequence"/>
</dbReference>
<comment type="caution">
    <text evidence="5">Lacks conserved residue(s) required for the propagation of feature annotation.</text>
</comment>
<dbReference type="Gene3D" id="3.40.50.150">
    <property type="entry name" value="Vaccinia Virus protein VP39"/>
    <property type="match status" value="1"/>
</dbReference>
<dbReference type="NCBIfam" id="TIGR03534">
    <property type="entry name" value="RF_mod_PrmC"/>
    <property type="match status" value="1"/>
</dbReference>
<dbReference type="InterPro" id="IPR050320">
    <property type="entry name" value="N5-glutamine_MTase"/>
</dbReference>
<evidence type="ECO:0000313" key="9">
    <source>
        <dbReference type="Proteomes" id="UP000249547"/>
    </source>
</evidence>
<evidence type="ECO:0000256" key="2">
    <source>
        <dbReference type="ARBA" id="ARBA00022679"/>
    </source>
</evidence>
<dbReference type="Gene3D" id="1.10.8.10">
    <property type="entry name" value="DNA helicase RuvA subunit, C-terminal domain"/>
    <property type="match status" value="1"/>
</dbReference>
<keyword evidence="1 5" id="KW-0489">Methyltransferase</keyword>
<evidence type="ECO:0000313" key="8">
    <source>
        <dbReference type="EMBL" id="RAJ00324.1"/>
    </source>
</evidence>
<dbReference type="GO" id="GO:0003676">
    <property type="term" value="F:nucleic acid binding"/>
    <property type="evidence" value="ECO:0007669"/>
    <property type="project" value="InterPro"/>
</dbReference>
<dbReference type="InterPro" id="IPR007848">
    <property type="entry name" value="Small_mtfrase_dom"/>
</dbReference>
<evidence type="ECO:0000259" key="6">
    <source>
        <dbReference type="Pfam" id="PF05175"/>
    </source>
</evidence>
<dbReference type="Pfam" id="PF17827">
    <property type="entry name" value="PrmC_N"/>
    <property type="match status" value="1"/>
</dbReference>
<sequence>MFMFAKILFHQEFSVTMTVQEAFSHSMHQVQSLYDSREAAAIANLLIEHITGLSRIDRVIYNNKPLEADQQARLESCIQQLLAHRPLQYVIEESWFYGMQFYVNEHVLIPRPETEELVQWVLEEQPVTPHATIIDIGTGSGCIPISIQKNWPAAKVYAIDVSEDALAVAQRNADKLQASVQFIGQDILQPGAMDQLPQFDIIVSNPPYIKEQESADMQAHVLQYEPALALFVPDTDPLLFYRTIAELGKEKLQPNGKLFFEINEAHGEDTMQLMRSLGYKNVILRQDIFGKDRMVCGML</sequence>
<gene>
    <name evidence="5" type="primary">prmC</name>
    <name evidence="8" type="ORF">LX64_04026</name>
</gene>
<evidence type="ECO:0000256" key="3">
    <source>
        <dbReference type="ARBA" id="ARBA00022691"/>
    </source>
</evidence>
<evidence type="ECO:0000259" key="7">
    <source>
        <dbReference type="Pfam" id="PF17827"/>
    </source>
</evidence>
<dbReference type="PANTHER" id="PTHR18895">
    <property type="entry name" value="HEMK METHYLTRANSFERASE"/>
    <property type="match status" value="1"/>
</dbReference>
<dbReference type="EMBL" id="QLLL01000008">
    <property type="protein sequence ID" value="RAJ00324.1"/>
    <property type="molecule type" value="Genomic_DNA"/>
</dbReference>
<keyword evidence="9" id="KW-1185">Reference proteome</keyword>
<proteinExistence type="inferred from homology"/>
<dbReference type="InterPro" id="IPR004556">
    <property type="entry name" value="HemK-like"/>
</dbReference>
<dbReference type="HAMAP" id="MF_02126">
    <property type="entry name" value="RF_methyltr_PrmC"/>
    <property type="match status" value="1"/>
</dbReference>
<dbReference type="InterPro" id="IPR002052">
    <property type="entry name" value="DNA_methylase_N6_adenine_CS"/>
</dbReference>
<feature type="domain" description="Release factor glutamine methyltransferase N-terminal" evidence="7">
    <location>
        <begin position="37"/>
        <end position="91"/>
    </location>
</feature>
<dbReference type="InterPro" id="IPR029063">
    <property type="entry name" value="SAM-dependent_MTases_sf"/>
</dbReference>
<comment type="function">
    <text evidence="5">Methylates the class 1 translation termination release factors RF1/PrfA and RF2/PrfB on the glutamine residue of the universally conserved GGQ motif.</text>
</comment>
<evidence type="ECO:0000256" key="1">
    <source>
        <dbReference type="ARBA" id="ARBA00022603"/>
    </source>
</evidence>
<dbReference type="Pfam" id="PF05175">
    <property type="entry name" value="MTS"/>
    <property type="match status" value="1"/>
</dbReference>
<feature type="binding site" evidence="5">
    <location>
        <begin position="205"/>
        <end position="208"/>
    </location>
    <ligand>
        <name>substrate</name>
    </ligand>
</feature>
<feature type="binding site" evidence="5">
    <location>
        <begin position="137"/>
        <end position="141"/>
    </location>
    <ligand>
        <name>S-adenosyl-L-methionine</name>
        <dbReference type="ChEBI" id="CHEBI:59789"/>
    </ligand>
</feature>
<dbReference type="NCBIfam" id="TIGR00536">
    <property type="entry name" value="hemK_fam"/>
    <property type="match status" value="1"/>
</dbReference>
<feature type="binding site" evidence="5">
    <location>
        <position position="205"/>
    </location>
    <ligand>
        <name>S-adenosyl-L-methionine</name>
        <dbReference type="ChEBI" id="CHEBI:59789"/>
    </ligand>
</feature>
<comment type="catalytic activity">
    <reaction evidence="4 5">
        <text>L-glutaminyl-[peptide chain release factor] + S-adenosyl-L-methionine = N(5)-methyl-L-glutaminyl-[peptide chain release factor] + S-adenosyl-L-homocysteine + H(+)</text>
        <dbReference type="Rhea" id="RHEA:42896"/>
        <dbReference type="Rhea" id="RHEA-COMP:10271"/>
        <dbReference type="Rhea" id="RHEA-COMP:10272"/>
        <dbReference type="ChEBI" id="CHEBI:15378"/>
        <dbReference type="ChEBI" id="CHEBI:30011"/>
        <dbReference type="ChEBI" id="CHEBI:57856"/>
        <dbReference type="ChEBI" id="CHEBI:59789"/>
        <dbReference type="ChEBI" id="CHEBI:61891"/>
        <dbReference type="EC" id="2.1.1.297"/>
    </reaction>
</comment>
<feature type="domain" description="Methyltransferase small" evidence="6">
    <location>
        <begin position="126"/>
        <end position="218"/>
    </location>
</feature>
<accession>A0A327Q8V7</accession>
<organism evidence="8 9">
    <name type="scientific">Chitinophaga skermanii</name>
    <dbReference type="NCBI Taxonomy" id="331697"/>
    <lineage>
        <taxon>Bacteria</taxon>
        <taxon>Pseudomonadati</taxon>
        <taxon>Bacteroidota</taxon>
        <taxon>Chitinophagia</taxon>
        <taxon>Chitinophagales</taxon>
        <taxon>Chitinophagaceae</taxon>
        <taxon>Chitinophaga</taxon>
    </lineage>
</organism>
<feature type="binding site" evidence="5">
    <location>
        <position position="160"/>
    </location>
    <ligand>
        <name>S-adenosyl-L-methionine</name>
        <dbReference type="ChEBI" id="CHEBI:59789"/>
    </ligand>
</feature>
<dbReference type="InterPro" id="IPR040758">
    <property type="entry name" value="PrmC_N"/>
</dbReference>
<protein>
    <recommendedName>
        <fullName evidence="5">Release factor glutamine methyltransferase</fullName>
        <shortName evidence="5">RF MTase</shortName>
        <ecNumber evidence="5">2.1.1.297</ecNumber>
    </recommendedName>
    <alternativeName>
        <fullName evidence="5">N5-glutamine methyltransferase PrmC</fullName>
    </alternativeName>
    <alternativeName>
        <fullName evidence="5">Protein-(glutamine-N5) MTase PrmC</fullName>
    </alternativeName>
    <alternativeName>
        <fullName evidence="5">Protein-glutamine N-methyltransferase PrmC</fullName>
    </alternativeName>
</protein>
<evidence type="ECO:0000256" key="5">
    <source>
        <dbReference type="HAMAP-Rule" id="MF_02126"/>
    </source>
</evidence>